<sequence length="919" mass="101298">MKTTIRKIFLAFPMMLIAFLWVNSVSAISPTPQMLEQFKSLPKSEQQRLARQYGIDPALLSGIDTNQPTRLETPQLVTPRPTSDGFNTQPADSYKVEPEVIDFTDDDTDSLKRFGYELFAGAPTTFAPVSDAPVPAEYLVGPGDNIKVQLYGKENKNYDLVINRDGVIQFPELGPVNVNGLTFSQLRESLTERIKQQMIGIESNITMGELRSIRIFVAGDAYKPGSYTVSSLSSMTQALFVAGGINEIGSLRNIQLKRNGNLIGKLDLYDLLIHGDASGDKRLRSGDVVFIPPATKIVEIDGFVNRPAIYELQQGDNLADVIKMAGGAKPDAYLKTVSIERYNTQGLKAIKLIDLSSKQGLQFVVKAGDVIGIEGASLQYQNAITLVGAVIRPGQYQWQQGISVKDLIPQIKGQVKRSADLQYSLVVRENNSSGEIEIIQFSLNDAVNLSDATQNIVLHENDKIIIFNKNDDTQNRYELNKLVQNRIKKISQLSSNSLLGNDLFKAGFAQLEKAELDNKEQIAGVVVHKKSEQSKEQELVSSEVNKMLANLFFDKELIQLSHVLNRSELLFPIIVKLNQQGDAGDSVDVVAVNGPVRYPGVYPLANKGTIKDLVTAAGGLKEGAYTPRAELTRTFMGENGSNIKHHGLCLSSALAGEVDDNIELKGRDVLTVLTTPDWQENQSIEVRGEVKFPGVYNIRRGETLLSVLERAGGYTEYAYLPAAVFVREAVRKQEQIEIKKLADTLRRDIATRGVSKDGNVVNYSEAKLMLADLENIQAVGRLVVDLPALAMGVKQADIQLEDSDVLYVPSTKQTVAVMGEVQHAATHRYKEGLGYSEYISMSGGSRQRADEDRTYIIQANGSVLLPSSSFWFDDNQQLKPGDTIIVPLDTEYKDNLTLWSQVTQIIYNTAVAIATVSNL</sequence>
<feature type="domain" description="Soluble ligand binding" evidence="4">
    <location>
        <begin position="297"/>
        <end position="344"/>
    </location>
</feature>
<evidence type="ECO:0000259" key="4">
    <source>
        <dbReference type="Pfam" id="PF10531"/>
    </source>
</evidence>
<accession>A0A917N7I4</accession>
<dbReference type="InterPro" id="IPR019554">
    <property type="entry name" value="Soluble_ligand-bd"/>
</dbReference>
<protein>
    <submittedName>
        <fullName evidence="5">Sugar transporter</fullName>
    </submittedName>
</protein>
<dbReference type="GO" id="GO:0015159">
    <property type="term" value="F:polysaccharide transmembrane transporter activity"/>
    <property type="evidence" value="ECO:0007669"/>
    <property type="project" value="InterPro"/>
</dbReference>
<feature type="compositionally biased region" description="Polar residues" evidence="2">
    <location>
        <begin position="63"/>
        <end position="91"/>
    </location>
</feature>
<dbReference type="InterPro" id="IPR049712">
    <property type="entry name" value="Poly_export"/>
</dbReference>
<feature type="region of interest" description="Disordered" evidence="2">
    <location>
        <begin position="60"/>
        <end position="91"/>
    </location>
</feature>
<evidence type="ECO:0000259" key="3">
    <source>
        <dbReference type="Pfam" id="PF02563"/>
    </source>
</evidence>
<keyword evidence="5" id="KW-0813">Transport</keyword>
<feature type="domain" description="Soluble ligand binding" evidence="4">
    <location>
        <begin position="589"/>
        <end position="639"/>
    </location>
</feature>
<reference evidence="5" key="1">
    <citation type="journal article" date="2014" name="Int. J. Syst. Evol. Microbiol.">
        <title>Complete genome sequence of Corynebacterium casei LMG S-19264T (=DSM 44701T), isolated from a smear-ripened cheese.</title>
        <authorList>
            <consortium name="US DOE Joint Genome Institute (JGI-PGF)"/>
            <person name="Walter F."/>
            <person name="Albersmeier A."/>
            <person name="Kalinowski J."/>
            <person name="Ruckert C."/>
        </authorList>
    </citation>
    <scope>NUCLEOTIDE SEQUENCE</scope>
    <source>
        <strain evidence="5">JCM 30804</strain>
    </source>
</reference>
<evidence type="ECO:0000256" key="1">
    <source>
        <dbReference type="ARBA" id="ARBA00022729"/>
    </source>
</evidence>
<dbReference type="Proteomes" id="UP000613743">
    <property type="component" value="Unassembled WGS sequence"/>
</dbReference>
<dbReference type="InterPro" id="IPR003715">
    <property type="entry name" value="Poly_export_N"/>
</dbReference>
<comment type="caution">
    <text evidence="5">The sequence shown here is derived from an EMBL/GenBank/DDBJ whole genome shotgun (WGS) entry which is preliminary data.</text>
</comment>
<evidence type="ECO:0000256" key="2">
    <source>
        <dbReference type="SAM" id="MobiDB-lite"/>
    </source>
</evidence>
<feature type="domain" description="Soluble ligand binding" evidence="4">
    <location>
        <begin position="815"/>
        <end position="863"/>
    </location>
</feature>
<keyword evidence="6" id="KW-1185">Reference proteome</keyword>
<organism evidence="5 6">
    <name type="scientific">Shewanella gelidii</name>
    <dbReference type="NCBI Taxonomy" id="1642821"/>
    <lineage>
        <taxon>Bacteria</taxon>
        <taxon>Pseudomonadati</taxon>
        <taxon>Pseudomonadota</taxon>
        <taxon>Gammaproteobacteria</taxon>
        <taxon>Alteromonadales</taxon>
        <taxon>Shewanellaceae</taxon>
        <taxon>Shewanella</taxon>
    </lineage>
</organism>
<dbReference type="PANTHER" id="PTHR33619:SF3">
    <property type="entry name" value="POLYSACCHARIDE EXPORT PROTEIN GFCE-RELATED"/>
    <property type="match status" value="1"/>
</dbReference>
<feature type="domain" description="Soluble ligand binding" evidence="4">
    <location>
        <begin position="685"/>
        <end position="720"/>
    </location>
</feature>
<evidence type="ECO:0000313" key="6">
    <source>
        <dbReference type="Proteomes" id="UP000613743"/>
    </source>
</evidence>
<dbReference type="Gene3D" id="3.10.560.10">
    <property type="entry name" value="Outer membrane lipoprotein wza domain like"/>
    <property type="match status" value="6"/>
</dbReference>
<keyword evidence="5" id="KW-0762">Sugar transport</keyword>
<proteinExistence type="predicted"/>
<feature type="domain" description="Soluble ligand binding" evidence="4">
    <location>
        <begin position="215"/>
        <end position="264"/>
    </location>
</feature>
<feature type="domain" description="Polysaccharide export protein N-terminal" evidence="3">
    <location>
        <begin position="133"/>
        <end position="200"/>
    </location>
</feature>
<reference evidence="5" key="2">
    <citation type="submission" date="2020-09" db="EMBL/GenBank/DDBJ databases">
        <authorList>
            <person name="Sun Q."/>
            <person name="Ohkuma M."/>
        </authorList>
    </citation>
    <scope>NUCLEOTIDE SEQUENCE</scope>
    <source>
        <strain evidence="5">JCM 30804</strain>
    </source>
</reference>
<dbReference type="EMBL" id="BMPZ01000001">
    <property type="protein sequence ID" value="GGI67370.1"/>
    <property type="molecule type" value="Genomic_DNA"/>
</dbReference>
<name>A0A917N7I4_9GAMM</name>
<dbReference type="Pfam" id="PF10531">
    <property type="entry name" value="SLBB"/>
    <property type="match status" value="5"/>
</dbReference>
<gene>
    <name evidence="5" type="primary">wza</name>
    <name evidence="5" type="ORF">GCM10009332_00600</name>
</gene>
<dbReference type="AlphaFoldDB" id="A0A917N7I4"/>
<dbReference type="Gene3D" id="3.30.1950.10">
    <property type="entry name" value="wza like domain"/>
    <property type="match status" value="1"/>
</dbReference>
<keyword evidence="1" id="KW-0732">Signal</keyword>
<dbReference type="Pfam" id="PF02563">
    <property type="entry name" value="Poly_export"/>
    <property type="match status" value="1"/>
</dbReference>
<evidence type="ECO:0000313" key="5">
    <source>
        <dbReference type="EMBL" id="GGI67370.1"/>
    </source>
</evidence>
<dbReference type="PANTHER" id="PTHR33619">
    <property type="entry name" value="POLYSACCHARIDE EXPORT PROTEIN GFCE-RELATED"/>
    <property type="match status" value="1"/>
</dbReference>